<dbReference type="InterPro" id="IPR017900">
    <property type="entry name" value="4Fe4S_Fe_S_CS"/>
</dbReference>
<evidence type="ECO:0000256" key="2">
    <source>
        <dbReference type="ARBA" id="ARBA00022490"/>
    </source>
</evidence>
<dbReference type="EC" id="1.1.-.-" evidence="10"/>
<keyword evidence="5" id="KW-0671">Queuosine biosynthesis</keyword>
<organism evidence="10 11">
    <name type="scientific">Neomoorella humiferrea</name>
    <dbReference type="NCBI Taxonomy" id="676965"/>
    <lineage>
        <taxon>Bacteria</taxon>
        <taxon>Bacillati</taxon>
        <taxon>Bacillota</taxon>
        <taxon>Clostridia</taxon>
        <taxon>Neomoorellales</taxon>
        <taxon>Neomoorellaceae</taxon>
        <taxon>Neomoorella</taxon>
    </lineage>
</organism>
<dbReference type="NCBIfam" id="TIGR00276">
    <property type="entry name" value="tRNA epoxyqueuosine(34) reductase QueG"/>
    <property type="match status" value="1"/>
</dbReference>
<dbReference type="PROSITE" id="PS00198">
    <property type="entry name" value="4FE4S_FER_1"/>
    <property type="match status" value="1"/>
</dbReference>
<dbReference type="SMART" id="SM00567">
    <property type="entry name" value="EZ_HEAT"/>
    <property type="match status" value="2"/>
</dbReference>
<name>A0A2T0AWF9_9FIRM</name>
<evidence type="ECO:0000313" key="11">
    <source>
        <dbReference type="Proteomes" id="UP000238415"/>
    </source>
</evidence>
<keyword evidence="2" id="KW-0963">Cytoplasm</keyword>
<dbReference type="GO" id="GO:0051539">
    <property type="term" value="F:4 iron, 4 sulfur cluster binding"/>
    <property type="evidence" value="ECO:0007669"/>
    <property type="project" value="UniProtKB-KW"/>
</dbReference>
<dbReference type="Pfam" id="PF13484">
    <property type="entry name" value="Fer4_16"/>
    <property type="match status" value="1"/>
</dbReference>
<evidence type="ECO:0000256" key="1">
    <source>
        <dbReference type="ARBA" id="ARBA00022485"/>
    </source>
</evidence>
<evidence type="ECO:0000259" key="9">
    <source>
        <dbReference type="PROSITE" id="PS51379"/>
    </source>
</evidence>
<protein>
    <submittedName>
        <fullName evidence="10">Epoxyqueuosine reductase</fullName>
        <ecNumber evidence="10">1.1.-.-</ecNumber>
    </submittedName>
</protein>
<dbReference type="PROSITE" id="PS51379">
    <property type="entry name" value="4FE4S_FER_2"/>
    <property type="match status" value="1"/>
</dbReference>
<keyword evidence="7" id="KW-0408">Iron</keyword>
<keyword evidence="1" id="KW-0004">4Fe-4S</keyword>
<evidence type="ECO:0000256" key="8">
    <source>
        <dbReference type="ARBA" id="ARBA00023014"/>
    </source>
</evidence>
<dbReference type="InterPro" id="IPR004453">
    <property type="entry name" value="QueG"/>
</dbReference>
<reference evidence="10 11" key="1">
    <citation type="submission" date="2018-03" db="EMBL/GenBank/DDBJ databases">
        <title>Genome sequence of Moorella humiferrea DSM 23265.</title>
        <authorList>
            <person name="Poehlein A."/>
            <person name="Daniel R."/>
        </authorList>
    </citation>
    <scope>NUCLEOTIDE SEQUENCE [LARGE SCALE GENOMIC DNA]</scope>
    <source>
        <strain evidence="10 11">DSM 23265</strain>
    </source>
</reference>
<dbReference type="RefSeq" id="WP_106004557.1">
    <property type="nucleotide sequence ID" value="NZ_CP136419.1"/>
</dbReference>
<dbReference type="GO" id="GO:0046872">
    <property type="term" value="F:metal ion binding"/>
    <property type="evidence" value="ECO:0007669"/>
    <property type="project" value="UniProtKB-KW"/>
</dbReference>
<dbReference type="InterPro" id="IPR011989">
    <property type="entry name" value="ARM-like"/>
</dbReference>
<dbReference type="Gene3D" id="1.25.10.10">
    <property type="entry name" value="Leucine-rich Repeat Variant"/>
    <property type="match status" value="1"/>
</dbReference>
<dbReference type="InterPro" id="IPR004155">
    <property type="entry name" value="PBS_lyase_HEAT"/>
</dbReference>
<dbReference type="GO" id="GO:0052693">
    <property type="term" value="F:epoxyqueuosine reductase activity"/>
    <property type="evidence" value="ECO:0007669"/>
    <property type="project" value="TreeGrafter"/>
</dbReference>
<dbReference type="Proteomes" id="UP000238415">
    <property type="component" value="Unassembled WGS sequence"/>
</dbReference>
<dbReference type="Pfam" id="PF08331">
    <property type="entry name" value="QueG_DUF1730"/>
    <property type="match status" value="1"/>
</dbReference>
<dbReference type="OrthoDB" id="9784571at2"/>
<evidence type="ECO:0000256" key="3">
    <source>
        <dbReference type="ARBA" id="ARBA00022694"/>
    </source>
</evidence>
<evidence type="ECO:0000256" key="7">
    <source>
        <dbReference type="ARBA" id="ARBA00023004"/>
    </source>
</evidence>
<keyword evidence="11" id="KW-1185">Reference proteome</keyword>
<dbReference type="Pfam" id="PF13646">
    <property type="entry name" value="HEAT_2"/>
    <property type="match status" value="1"/>
</dbReference>
<dbReference type="PANTHER" id="PTHR30002">
    <property type="entry name" value="EPOXYQUEUOSINE REDUCTASE"/>
    <property type="match status" value="1"/>
</dbReference>
<dbReference type="GO" id="GO:0008616">
    <property type="term" value="P:tRNA queuosine(34) biosynthetic process"/>
    <property type="evidence" value="ECO:0007669"/>
    <property type="project" value="UniProtKB-KW"/>
</dbReference>
<sequence length="367" mass="40252">MREKELKEWALERGLVLGIAPALPFQRGLAALKWREERGIITPFACGSLEERCHPRLLYPMVRSLIVVAKPHPDPATVSLPAKEFIARYALGTDYHDELQNSLQELAQYLRQNGAEFTAVQVDSGPLLEREAAYLAGLGYYGANCNLIIPGMGSAVSLGILLTDLELEPGVPAEPVTCAECGRCLKACPTKALVAPGRLDPARCLSYLTQARGVVPSDLRPFFKRYLWGCDVCQEVCPAAGREPAQLWEQGAEGNSPEGSYRFTELAAILAMDNKQFTKVFGTTPLAWRGKTVIQRNAVLLLGNWGDLFALPLLEQALRSPSPIVRGHAAWALGRLGPSARSLLNKARLEEKDVLVRREIDEALEAI</sequence>
<dbReference type="InterPro" id="IPR017896">
    <property type="entry name" value="4Fe4S_Fe-S-bd"/>
</dbReference>
<evidence type="ECO:0000256" key="5">
    <source>
        <dbReference type="ARBA" id="ARBA00022785"/>
    </source>
</evidence>
<dbReference type="InterPro" id="IPR016024">
    <property type="entry name" value="ARM-type_fold"/>
</dbReference>
<gene>
    <name evidence="10" type="primary">queG</name>
    <name evidence="10" type="ORF">MOHU_05430</name>
</gene>
<dbReference type="Gene3D" id="3.30.70.20">
    <property type="match status" value="1"/>
</dbReference>
<proteinExistence type="predicted"/>
<evidence type="ECO:0000313" key="10">
    <source>
        <dbReference type="EMBL" id="PRR75036.1"/>
    </source>
</evidence>
<keyword evidence="3" id="KW-0819">tRNA processing</keyword>
<evidence type="ECO:0000256" key="6">
    <source>
        <dbReference type="ARBA" id="ARBA00023002"/>
    </source>
</evidence>
<keyword evidence="8" id="KW-0411">Iron-sulfur</keyword>
<feature type="domain" description="4Fe-4S ferredoxin-type" evidence="9">
    <location>
        <begin position="169"/>
        <end position="198"/>
    </location>
</feature>
<dbReference type="EMBL" id="PVXM01000006">
    <property type="protein sequence ID" value="PRR75036.1"/>
    <property type="molecule type" value="Genomic_DNA"/>
</dbReference>
<dbReference type="InterPro" id="IPR013542">
    <property type="entry name" value="QueG_DUF1730"/>
</dbReference>
<keyword evidence="4" id="KW-0479">Metal-binding</keyword>
<dbReference type="SUPFAM" id="SSF48371">
    <property type="entry name" value="ARM repeat"/>
    <property type="match status" value="1"/>
</dbReference>
<comment type="caution">
    <text evidence="10">The sequence shown here is derived from an EMBL/GenBank/DDBJ whole genome shotgun (WGS) entry which is preliminary data.</text>
</comment>
<dbReference type="AlphaFoldDB" id="A0A2T0AWF9"/>
<dbReference type="PANTHER" id="PTHR30002:SF4">
    <property type="entry name" value="EPOXYQUEUOSINE REDUCTASE"/>
    <property type="match status" value="1"/>
</dbReference>
<dbReference type="SUPFAM" id="SSF54862">
    <property type="entry name" value="4Fe-4S ferredoxins"/>
    <property type="match status" value="1"/>
</dbReference>
<accession>A0A2T0AWF9</accession>
<evidence type="ECO:0000256" key="4">
    <source>
        <dbReference type="ARBA" id="ARBA00022723"/>
    </source>
</evidence>
<keyword evidence="6 10" id="KW-0560">Oxidoreductase</keyword>